<sequence>LTAAALNAVTNIAVTPRSTDFETIAYIYERSLNVY</sequence>
<dbReference type="AlphaFoldDB" id="A0A0N4VW76"/>
<evidence type="ECO:0000313" key="1">
    <source>
        <dbReference type="WBParaSite" id="HPLM_0000154601-mRNA-1"/>
    </source>
</evidence>
<dbReference type="WBParaSite" id="HPLM_0000154601-mRNA-1">
    <property type="protein sequence ID" value="HPLM_0000154601-mRNA-1"/>
    <property type="gene ID" value="HPLM_0000154601"/>
</dbReference>
<proteinExistence type="predicted"/>
<name>A0A0N4VW76_HAEPC</name>
<accession>A0A0N4VW76</accession>
<organism evidence="1">
    <name type="scientific">Haemonchus placei</name>
    <name type="common">Barber's pole worm</name>
    <dbReference type="NCBI Taxonomy" id="6290"/>
    <lineage>
        <taxon>Eukaryota</taxon>
        <taxon>Metazoa</taxon>
        <taxon>Ecdysozoa</taxon>
        <taxon>Nematoda</taxon>
        <taxon>Chromadorea</taxon>
        <taxon>Rhabditida</taxon>
        <taxon>Rhabditina</taxon>
        <taxon>Rhabditomorpha</taxon>
        <taxon>Strongyloidea</taxon>
        <taxon>Trichostrongylidae</taxon>
        <taxon>Haemonchus</taxon>
    </lineage>
</organism>
<reference evidence="1" key="1">
    <citation type="submission" date="2017-02" db="UniProtKB">
        <authorList>
            <consortium name="WormBaseParasite"/>
        </authorList>
    </citation>
    <scope>IDENTIFICATION</scope>
</reference>
<protein>
    <submittedName>
        <fullName evidence="1">Aldo/keto reductase</fullName>
    </submittedName>
</protein>